<organism evidence="1 2">
    <name type="scientific">Aureliella helgolandensis</name>
    <dbReference type="NCBI Taxonomy" id="2527968"/>
    <lineage>
        <taxon>Bacteria</taxon>
        <taxon>Pseudomonadati</taxon>
        <taxon>Planctomycetota</taxon>
        <taxon>Planctomycetia</taxon>
        <taxon>Pirellulales</taxon>
        <taxon>Pirellulaceae</taxon>
        <taxon>Aureliella</taxon>
    </lineage>
</organism>
<dbReference type="EMBL" id="CP036298">
    <property type="protein sequence ID" value="QDV24949.1"/>
    <property type="molecule type" value="Genomic_DNA"/>
</dbReference>
<reference evidence="1 2" key="1">
    <citation type="submission" date="2019-02" db="EMBL/GenBank/DDBJ databases">
        <title>Deep-cultivation of Planctomycetes and their phenomic and genomic characterization uncovers novel biology.</title>
        <authorList>
            <person name="Wiegand S."/>
            <person name="Jogler M."/>
            <person name="Boedeker C."/>
            <person name="Pinto D."/>
            <person name="Vollmers J."/>
            <person name="Rivas-Marin E."/>
            <person name="Kohn T."/>
            <person name="Peeters S.H."/>
            <person name="Heuer A."/>
            <person name="Rast P."/>
            <person name="Oberbeckmann S."/>
            <person name="Bunk B."/>
            <person name="Jeske O."/>
            <person name="Meyerdierks A."/>
            <person name="Storesund J.E."/>
            <person name="Kallscheuer N."/>
            <person name="Luecker S."/>
            <person name="Lage O.M."/>
            <person name="Pohl T."/>
            <person name="Merkel B.J."/>
            <person name="Hornburger P."/>
            <person name="Mueller R.-W."/>
            <person name="Bruemmer F."/>
            <person name="Labrenz M."/>
            <person name="Spormann A.M."/>
            <person name="Op den Camp H."/>
            <person name="Overmann J."/>
            <person name="Amann R."/>
            <person name="Jetten M.S.M."/>
            <person name="Mascher T."/>
            <person name="Medema M.H."/>
            <person name="Devos D.P."/>
            <person name="Kaster A.-K."/>
            <person name="Ovreas L."/>
            <person name="Rohde M."/>
            <person name="Galperin M.Y."/>
            <person name="Jogler C."/>
        </authorList>
    </citation>
    <scope>NUCLEOTIDE SEQUENCE [LARGE SCALE GENOMIC DNA]</scope>
    <source>
        <strain evidence="1 2">Q31a</strain>
    </source>
</reference>
<proteinExistence type="predicted"/>
<accession>A0A518G8Q1</accession>
<dbReference type="KEGG" id="ahel:Q31a_32710"/>
<evidence type="ECO:0000313" key="2">
    <source>
        <dbReference type="Proteomes" id="UP000318017"/>
    </source>
</evidence>
<keyword evidence="2" id="KW-1185">Reference proteome</keyword>
<evidence type="ECO:0000313" key="1">
    <source>
        <dbReference type="EMBL" id="QDV24949.1"/>
    </source>
</evidence>
<name>A0A518G8Q1_9BACT</name>
<dbReference type="AlphaFoldDB" id="A0A518G8Q1"/>
<protein>
    <submittedName>
        <fullName evidence="1">Uncharacterized protein</fullName>
    </submittedName>
</protein>
<dbReference type="Proteomes" id="UP000318017">
    <property type="component" value="Chromosome"/>
</dbReference>
<gene>
    <name evidence="1" type="ORF">Q31a_32710</name>
</gene>
<sequence length="33" mass="3679">MANPSSVSMAWLLGERVRTTARESVLVFSLQKN</sequence>